<feature type="region of interest" description="Disordered" evidence="1">
    <location>
        <begin position="24"/>
        <end position="48"/>
    </location>
</feature>
<protein>
    <submittedName>
        <fullName evidence="2">LANO_0H20032g1_1</fullName>
    </submittedName>
</protein>
<evidence type="ECO:0000313" key="2">
    <source>
        <dbReference type="EMBL" id="SCV06006.1"/>
    </source>
</evidence>
<dbReference type="PANTHER" id="PTHR28241">
    <property type="entry name" value="MITOCHONDRIAL IMPORT PROTEIN 1"/>
    <property type="match status" value="1"/>
</dbReference>
<name>A0A1G4KNB3_9SACH</name>
<evidence type="ECO:0000313" key="3">
    <source>
        <dbReference type="Proteomes" id="UP000189911"/>
    </source>
</evidence>
<gene>
    <name evidence="2" type="ORF">LANO_0H20032G</name>
</gene>
<organism evidence="2 3">
    <name type="scientific">Lachancea nothofagi CBS 11611</name>
    <dbReference type="NCBI Taxonomy" id="1266666"/>
    <lineage>
        <taxon>Eukaryota</taxon>
        <taxon>Fungi</taxon>
        <taxon>Dikarya</taxon>
        <taxon>Ascomycota</taxon>
        <taxon>Saccharomycotina</taxon>
        <taxon>Saccharomycetes</taxon>
        <taxon>Saccharomycetales</taxon>
        <taxon>Saccharomycetaceae</taxon>
        <taxon>Lachancea</taxon>
    </lineage>
</organism>
<dbReference type="OrthoDB" id="5529571at2759"/>
<dbReference type="AlphaFoldDB" id="A0A1G4KNB3"/>
<dbReference type="GO" id="GO:0070096">
    <property type="term" value="P:mitochondrial outer membrane translocase complex assembly"/>
    <property type="evidence" value="ECO:0007669"/>
    <property type="project" value="TreeGrafter"/>
</dbReference>
<dbReference type="Pfam" id="PF08219">
    <property type="entry name" value="TOM13"/>
    <property type="match status" value="1"/>
</dbReference>
<dbReference type="GO" id="GO:0005741">
    <property type="term" value="C:mitochondrial outer membrane"/>
    <property type="evidence" value="ECO:0007669"/>
    <property type="project" value="InterPro"/>
</dbReference>
<dbReference type="InterPro" id="IPR013262">
    <property type="entry name" value="OMP_MIM1/TOM13_mt"/>
</dbReference>
<sequence>MSEQLAEKIPDEITAALYPGPVAATGVEEGDEHDEPLEKTEEKAGAKNVSSLLQSQDNAWMKILYFAGSCSVNLVLPFFNGLMLGFGELIAHEVSWKLNWFKKSNQGYKIYPETRKIAAQKQMELEQQKLDKRAEQFL</sequence>
<dbReference type="EMBL" id="LT598447">
    <property type="protein sequence ID" value="SCV06006.1"/>
    <property type="molecule type" value="Genomic_DNA"/>
</dbReference>
<reference evidence="3" key="1">
    <citation type="submission" date="2016-03" db="EMBL/GenBank/DDBJ databases">
        <authorList>
            <person name="Devillers Hugo."/>
        </authorList>
    </citation>
    <scope>NUCLEOTIDE SEQUENCE [LARGE SCALE GENOMIC DNA]</scope>
</reference>
<dbReference type="PANTHER" id="PTHR28241:SF1">
    <property type="entry name" value="MITOCHONDRIAL IMPORT PROTEIN 1"/>
    <property type="match status" value="1"/>
</dbReference>
<dbReference type="GO" id="GO:0045040">
    <property type="term" value="P:protein insertion into mitochondrial outer membrane"/>
    <property type="evidence" value="ECO:0007669"/>
    <property type="project" value="TreeGrafter"/>
</dbReference>
<feature type="compositionally biased region" description="Basic and acidic residues" evidence="1">
    <location>
        <begin position="36"/>
        <end position="45"/>
    </location>
</feature>
<accession>A0A1G4KNB3</accession>
<keyword evidence="3" id="KW-1185">Reference proteome</keyword>
<proteinExistence type="predicted"/>
<evidence type="ECO:0000256" key="1">
    <source>
        <dbReference type="SAM" id="MobiDB-lite"/>
    </source>
</evidence>
<dbReference type="Proteomes" id="UP000189911">
    <property type="component" value="Chromosome H"/>
</dbReference>